<dbReference type="InterPro" id="IPR013525">
    <property type="entry name" value="ABC2_TM"/>
</dbReference>
<dbReference type="PANTHER" id="PTHR19229">
    <property type="entry name" value="ATP-BINDING CASSETTE TRANSPORTER SUBFAMILY A ABCA"/>
    <property type="match status" value="1"/>
</dbReference>
<feature type="transmembrane region" description="Helical" evidence="8">
    <location>
        <begin position="265"/>
        <end position="284"/>
    </location>
</feature>
<sequence length="1703" mass="195815">MTVRDYIRKFLLMNWKNHKIQISNPLELTILTFSAPLFTMMAVILRCVIPVDQRSDKVYEPIDLDRSWLEMIEAMERSQKSAKDHNYGSNTFCPELIIGWAPESYNIFEELMMIAARSLTSMKISKYAVCEDLEEAIRTDHIFAGICFDNSHFEVDYVFEDGVLASDMSIKPVLNYTIILPSELRRSEGVFAVANWMTLYKDDPRDYTLNRLNQPYTGGYVGYVREGFIRMQKTVTESFLQVISRKPLPKVVLRRFPVLGRKEDSLMIFLEYGMALLIIMGYLFPSQLLAWQMVSEKQSQLRLFLINMNIGNIIHFLSWYFKGVLYLFISSLIVTLLLKVHWSNDHAVLTQTPWYIVLLVLMTYNLSSTGMVMMISSFFRDTVHAVRVVTIVWAVSYMPSFVLWNNPEVKILTLRYASFLLPNVVAMMVFECIVEREMLFQNTWDNISYDLNYNNGPISVQTSTWVFLTHAVIYSIVGMYLDMWRGVDRSTQKLKRPNRSNSLGEDGYHDRGDSFSHQGQGIGVNSTKIYEVEPSHRRFKIKIKKLCKRFAPNDRPALNLFTWNVYENEVTVLMGHNGCGKSTLLKILAGLQEPSRGTVMVSNYNIQTERKAASMELGIAFNSDMLLSSLTVMDNLRFICRVKGMHSSTEVDEQVAFYMSTLQLDTIKNKRLRNLTQRDMCLVTICCAFVGHSPIILIDDVHSDLDKGSQALVWALINEEKSRRTIILVSNSPVLAENIADRMAIMSNGELKCTGTKPFLKNMYGHGYRLTCVKGRNCKIRELNALMAQYMPNLTIETNIGYKITFVLENKYEDQFPYLIDDLEENMKKLDVVSFRIRDTSMEEIFLRFGCEENDPMGGTQSMDNPNTLVDEYYATLDEADQKGRLSGVKLGLLQCRAIFLKRWILAKRHWIVKLFEFFGFLVAFLCTFAGTFIYGKNYELIPLTYNLSQLPTIDAFAELFSNDKDATDMHAYYRELLYWYDANVLNLAKSDDEKYALLNNSELTSNVNYKFMFGATFDREVVTAWFNNIPLHAAPFALNVVHNAVARHFFDEEATIDVTLKPLKFATKIDTFPPGSHGVGSVLAINLCFLLGFIWPALSIYLIRERCSTLKKQQFLAGARFVTYWSYTLLYDLLLMVVHTLVLLAMVAIYLHPVHNLSFYFFLMLVFVMGCLWLVFSTYLVAEICSNPCLGYMSLCCMASVGVVCYTIVYSHHSIKPSTVLQFFAFYVVAEIIFILFLTVEHQIICSDNFVRFASKVVYNCNSVPNCCKEITFTAPDTRLANLFIVLTCHLFVAAIAMLFVEFHSIMGFGFCRGSSKRSNHLPGGEDMSNSWMIRSHVSMPTANAPAQTEHHRVSRMPSRSRPEHAAVLLGICVKRRKVDILKNLDFFLEKKECVNISGTNSSGKTTLLKVLVGETKMRSGRIWICGHSMERYRLRCYRLIGYCPQWDRLPAEYTPRELMFLMALIQGHRKTMARELSESLLRMLALTSCWNQSVRLCTSGQTRRLLFGVAVMGSPQLVLIDGVPAGIDPTGKRTVFTVTSLMQSRGSSFIYTHLNNLDAERLCQRIPVLMSGQLWMVGSFDEVSQNYEEGYQLEVRFKRKVNPNVSMSRTTWNRINHFPMSPQKKFSAFMEIKFPEAVLKREKEDSMVFQMPIDSTSFSEIFLIIRKDAFEMNIEDYFITRNMRMGLEIYVYDRDFEEPHP</sequence>
<evidence type="ECO:0000313" key="11">
    <source>
        <dbReference type="Proteomes" id="UP000007801"/>
    </source>
</evidence>
<feature type="transmembrane region" description="Helical" evidence="8">
    <location>
        <begin position="299"/>
        <end position="317"/>
    </location>
</feature>
<dbReference type="STRING" id="7217.B3N0H3"/>
<evidence type="ECO:0000256" key="7">
    <source>
        <dbReference type="SAM" id="MobiDB-lite"/>
    </source>
</evidence>
<dbReference type="InParanoid" id="B3N0H3"/>
<feature type="transmembrane region" description="Helical" evidence="8">
    <location>
        <begin position="324"/>
        <end position="342"/>
    </location>
</feature>
<keyword evidence="6 8" id="KW-0472">Membrane</keyword>
<dbReference type="GeneID" id="6504394"/>
<feature type="transmembrane region" description="Helical" evidence="8">
    <location>
        <begin position="1190"/>
        <end position="1210"/>
    </location>
</feature>
<evidence type="ECO:0000256" key="2">
    <source>
        <dbReference type="ARBA" id="ARBA00022692"/>
    </source>
</evidence>
<dbReference type="OMA" id="KYEDQFP"/>
<evidence type="ECO:0000256" key="1">
    <source>
        <dbReference type="ARBA" id="ARBA00004141"/>
    </source>
</evidence>
<organism evidence="10 11">
    <name type="scientific">Drosophila ananassae</name>
    <name type="common">Fruit fly</name>
    <dbReference type="NCBI Taxonomy" id="7217"/>
    <lineage>
        <taxon>Eukaryota</taxon>
        <taxon>Metazoa</taxon>
        <taxon>Ecdysozoa</taxon>
        <taxon>Arthropoda</taxon>
        <taxon>Hexapoda</taxon>
        <taxon>Insecta</taxon>
        <taxon>Pterygota</taxon>
        <taxon>Neoptera</taxon>
        <taxon>Endopterygota</taxon>
        <taxon>Diptera</taxon>
        <taxon>Brachycera</taxon>
        <taxon>Muscomorpha</taxon>
        <taxon>Ephydroidea</taxon>
        <taxon>Drosophilidae</taxon>
        <taxon>Drosophila</taxon>
        <taxon>Sophophora</taxon>
    </lineage>
</organism>
<feature type="transmembrane region" description="Helical" evidence="8">
    <location>
        <begin position="416"/>
        <end position="434"/>
    </location>
</feature>
<dbReference type="InterPro" id="IPR056264">
    <property type="entry name" value="R2_ABCA1-4-like"/>
</dbReference>
<evidence type="ECO:0000256" key="6">
    <source>
        <dbReference type="ARBA" id="ARBA00023136"/>
    </source>
</evidence>
<keyword evidence="11" id="KW-1185">Reference proteome</keyword>
<feature type="transmembrane region" description="Helical" evidence="8">
    <location>
        <begin position="1083"/>
        <end position="1104"/>
    </location>
</feature>
<feature type="transmembrane region" description="Helical" evidence="8">
    <location>
        <begin position="28"/>
        <end position="49"/>
    </location>
</feature>
<keyword evidence="5 8" id="KW-1133">Transmembrane helix</keyword>
<feature type="transmembrane region" description="Helical" evidence="8">
    <location>
        <begin position="354"/>
        <end position="373"/>
    </location>
</feature>
<keyword evidence="4" id="KW-0067">ATP-binding</keyword>
<feature type="region of interest" description="Disordered" evidence="7">
    <location>
        <begin position="492"/>
        <end position="517"/>
    </location>
</feature>
<dbReference type="InterPro" id="IPR003593">
    <property type="entry name" value="AAA+_ATPase"/>
</dbReference>
<dbReference type="eggNOG" id="KOG0059">
    <property type="taxonomic scope" value="Eukaryota"/>
</dbReference>
<gene>
    <name evidence="10" type="primary">Dana\GF21722</name>
    <name evidence="10" type="synonym">dana_GLEANR_5630</name>
    <name evidence="10" type="ORF">GF21722</name>
</gene>
<feature type="transmembrane region" description="Helical" evidence="8">
    <location>
        <begin position="1222"/>
        <end position="1241"/>
    </location>
</feature>
<dbReference type="Pfam" id="PF00005">
    <property type="entry name" value="ABC_tran"/>
    <property type="match status" value="2"/>
</dbReference>
<dbReference type="Pfam" id="PF12698">
    <property type="entry name" value="ABC2_membrane_3"/>
    <property type="match status" value="2"/>
</dbReference>
<protein>
    <recommendedName>
        <fullName evidence="9">ABC transporter domain-containing protein</fullName>
    </recommendedName>
</protein>
<dbReference type="FunFam" id="3.40.50.300:FF:003777">
    <property type="entry name" value="ABC transporter, putative"/>
    <property type="match status" value="1"/>
</dbReference>
<feature type="transmembrane region" description="Helical" evidence="8">
    <location>
        <begin position="1125"/>
        <end position="1152"/>
    </location>
</feature>
<keyword evidence="3" id="KW-0547">Nucleotide-binding</keyword>
<dbReference type="PROSITE" id="PS50893">
    <property type="entry name" value="ABC_TRANSPORTER_2"/>
    <property type="match status" value="2"/>
</dbReference>
<reference evidence="10 11" key="1">
    <citation type="journal article" date="2007" name="Nature">
        <title>Evolution of genes and genomes on the Drosophila phylogeny.</title>
        <authorList>
            <consortium name="Drosophila 12 Genomes Consortium"/>
            <person name="Clark A.G."/>
            <person name="Eisen M.B."/>
            <person name="Smith D.R."/>
            <person name="Bergman C.M."/>
            <person name="Oliver B."/>
            <person name="Markow T.A."/>
            <person name="Kaufman T.C."/>
            <person name="Kellis M."/>
            <person name="Gelbart W."/>
            <person name="Iyer V.N."/>
            <person name="Pollard D.A."/>
            <person name="Sackton T.B."/>
            <person name="Larracuente A.M."/>
            <person name="Singh N.D."/>
            <person name="Abad J.P."/>
            <person name="Abt D.N."/>
            <person name="Adryan B."/>
            <person name="Aguade M."/>
            <person name="Akashi H."/>
            <person name="Anderson W.W."/>
            <person name="Aquadro C.F."/>
            <person name="Ardell D.H."/>
            <person name="Arguello R."/>
            <person name="Artieri C.G."/>
            <person name="Barbash D.A."/>
            <person name="Barker D."/>
            <person name="Barsanti P."/>
            <person name="Batterham P."/>
            <person name="Batzoglou S."/>
            <person name="Begun D."/>
            <person name="Bhutkar A."/>
            <person name="Blanco E."/>
            <person name="Bosak S.A."/>
            <person name="Bradley R.K."/>
            <person name="Brand A.D."/>
            <person name="Brent M.R."/>
            <person name="Brooks A.N."/>
            <person name="Brown R.H."/>
            <person name="Butlin R.K."/>
            <person name="Caggese C."/>
            <person name="Calvi B.R."/>
            <person name="Bernardo de Carvalho A."/>
            <person name="Caspi A."/>
            <person name="Castrezana S."/>
            <person name="Celniker S.E."/>
            <person name="Chang J.L."/>
            <person name="Chapple C."/>
            <person name="Chatterji S."/>
            <person name="Chinwalla A."/>
            <person name="Civetta A."/>
            <person name="Clifton S.W."/>
            <person name="Comeron J.M."/>
            <person name="Costello J.C."/>
            <person name="Coyne J.A."/>
            <person name="Daub J."/>
            <person name="David R.G."/>
            <person name="Delcher A.L."/>
            <person name="Delehaunty K."/>
            <person name="Do C.B."/>
            <person name="Ebling H."/>
            <person name="Edwards K."/>
            <person name="Eickbush T."/>
            <person name="Evans J.D."/>
            <person name="Filipski A."/>
            <person name="Findeiss S."/>
            <person name="Freyhult E."/>
            <person name="Fulton L."/>
            <person name="Fulton R."/>
            <person name="Garcia A.C."/>
            <person name="Gardiner A."/>
            <person name="Garfield D.A."/>
            <person name="Garvin B.E."/>
            <person name="Gibson G."/>
            <person name="Gilbert D."/>
            <person name="Gnerre S."/>
            <person name="Godfrey J."/>
            <person name="Good R."/>
            <person name="Gotea V."/>
            <person name="Gravely B."/>
            <person name="Greenberg A.J."/>
            <person name="Griffiths-Jones S."/>
            <person name="Gross S."/>
            <person name="Guigo R."/>
            <person name="Gustafson E.A."/>
            <person name="Haerty W."/>
            <person name="Hahn M.W."/>
            <person name="Halligan D.L."/>
            <person name="Halpern A.L."/>
            <person name="Halter G.M."/>
            <person name="Han M.V."/>
            <person name="Heger A."/>
            <person name="Hillier L."/>
            <person name="Hinrichs A.S."/>
            <person name="Holmes I."/>
            <person name="Hoskins R.A."/>
            <person name="Hubisz M.J."/>
            <person name="Hultmark D."/>
            <person name="Huntley M.A."/>
            <person name="Jaffe D.B."/>
            <person name="Jagadeeshan S."/>
            <person name="Jeck W.R."/>
            <person name="Johnson J."/>
            <person name="Jones C.D."/>
            <person name="Jordan W.C."/>
            <person name="Karpen G.H."/>
            <person name="Kataoka E."/>
            <person name="Keightley P.D."/>
            <person name="Kheradpour P."/>
            <person name="Kirkness E.F."/>
            <person name="Koerich L.B."/>
            <person name="Kristiansen K."/>
            <person name="Kudrna D."/>
            <person name="Kulathinal R.J."/>
            <person name="Kumar S."/>
            <person name="Kwok R."/>
            <person name="Lander E."/>
            <person name="Langley C.H."/>
            <person name="Lapoint R."/>
            <person name="Lazzaro B.P."/>
            <person name="Lee S.J."/>
            <person name="Levesque L."/>
            <person name="Li R."/>
            <person name="Lin C.F."/>
            <person name="Lin M.F."/>
            <person name="Lindblad-Toh K."/>
            <person name="Llopart A."/>
            <person name="Long M."/>
            <person name="Low L."/>
            <person name="Lozovsky E."/>
            <person name="Lu J."/>
            <person name="Luo M."/>
            <person name="Machado C.A."/>
            <person name="Makalowski W."/>
            <person name="Marzo M."/>
            <person name="Matsuda M."/>
            <person name="Matzkin L."/>
            <person name="McAllister B."/>
            <person name="McBride C.S."/>
            <person name="McKernan B."/>
            <person name="McKernan K."/>
            <person name="Mendez-Lago M."/>
            <person name="Minx P."/>
            <person name="Mollenhauer M.U."/>
            <person name="Montooth K."/>
            <person name="Mount S.M."/>
            <person name="Mu X."/>
            <person name="Myers E."/>
            <person name="Negre B."/>
            <person name="Newfeld S."/>
            <person name="Nielsen R."/>
            <person name="Noor M.A."/>
            <person name="O'Grady P."/>
            <person name="Pachter L."/>
            <person name="Papaceit M."/>
            <person name="Parisi M.J."/>
            <person name="Parisi M."/>
            <person name="Parts L."/>
            <person name="Pedersen J.S."/>
            <person name="Pesole G."/>
            <person name="Phillippy A.M."/>
            <person name="Ponting C.P."/>
            <person name="Pop M."/>
            <person name="Porcelli D."/>
            <person name="Powell J.R."/>
            <person name="Prohaska S."/>
            <person name="Pruitt K."/>
            <person name="Puig M."/>
            <person name="Quesneville H."/>
            <person name="Ram K.R."/>
            <person name="Rand D."/>
            <person name="Rasmussen M.D."/>
            <person name="Reed L.K."/>
            <person name="Reenan R."/>
            <person name="Reily A."/>
            <person name="Remington K.A."/>
            <person name="Rieger T.T."/>
            <person name="Ritchie M.G."/>
            <person name="Robin C."/>
            <person name="Rogers Y.H."/>
            <person name="Rohde C."/>
            <person name="Rozas J."/>
            <person name="Rubenfield M.J."/>
            <person name="Ruiz A."/>
            <person name="Russo S."/>
            <person name="Salzberg S.L."/>
            <person name="Sanchez-Gracia A."/>
            <person name="Saranga D.J."/>
            <person name="Sato H."/>
            <person name="Schaeffer S.W."/>
            <person name="Schatz M.C."/>
            <person name="Schlenke T."/>
            <person name="Schwartz R."/>
            <person name="Segarra C."/>
            <person name="Singh R.S."/>
            <person name="Sirot L."/>
            <person name="Sirota M."/>
            <person name="Sisneros N.B."/>
            <person name="Smith C.D."/>
            <person name="Smith T.F."/>
            <person name="Spieth J."/>
            <person name="Stage D.E."/>
            <person name="Stark A."/>
            <person name="Stephan W."/>
            <person name="Strausberg R.L."/>
            <person name="Strempel S."/>
            <person name="Sturgill D."/>
            <person name="Sutton G."/>
            <person name="Sutton G.G."/>
            <person name="Tao W."/>
            <person name="Teichmann S."/>
            <person name="Tobari Y.N."/>
            <person name="Tomimura Y."/>
            <person name="Tsolas J.M."/>
            <person name="Valente V.L."/>
            <person name="Venter E."/>
            <person name="Venter J.C."/>
            <person name="Vicario S."/>
            <person name="Vieira F.G."/>
            <person name="Vilella A.J."/>
            <person name="Villasante A."/>
            <person name="Walenz B."/>
            <person name="Wang J."/>
            <person name="Wasserman M."/>
            <person name="Watts T."/>
            <person name="Wilson D."/>
            <person name="Wilson R.K."/>
            <person name="Wing R.A."/>
            <person name="Wolfner M.F."/>
            <person name="Wong A."/>
            <person name="Wong G.K."/>
            <person name="Wu C.I."/>
            <person name="Wu G."/>
            <person name="Yamamoto D."/>
            <person name="Yang H.P."/>
            <person name="Yang S.P."/>
            <person name="Yorke J.A."/>
            <person name="Yoshida K."/>
            <person name="Zdobnov E."/>
            <person name="Zhang P."/>
            <person name="Zhang Y."/>
            <person name="Zimin A.V."/>
            <person name="Baldwin J."/>
            <person name="Abdouelleil A."/>
            <person name="Abdulkadir J."/>
            <person name="Abebe A."/>
            <person name="Abera B."/>
            <person name="Abreu J."/>
            <person name="Acer S.C."/>
            <person name="Aftuck L."/>
            <person name="Alexander A."/>
            <person name="An P."/>
            <person name="Anderson E."/>
            <person name="Anderson S."/>
            <person name="Arachi H."/>
            <person name="Azer M."/>
            <person name="Bachantsang P."/>
            <person name="Barry A."/>
            <person name="Bayul T."/>
            <person name="Berlin A."/>
            <person name="Bessette D."/>
            <person name="Bloom T."/>
            <person name="Blye J."/>
            <person name="Boguslavskiy L."/>
            <person name="Bonnet C."/>
            <person name="Boukhgalter B."/>
            <person name="Bourzgui I."/>
            <person name="Brown A."/>
            <person name="Cahill P."/>
            <person name="Channer S."/>
            <person name="Cheshatsang Y."/>
            <person name="Chuda L."/>
            <person name="Citroen M."/>
            <person name="Collymore A."/>
            <person name="Cooke P."/>
            <person name="Costello M."/>
            <person name="D'Aco K."/>
            <person name="Daza R."/>
            <person name="De Haan G."/>
            <person name="DeGray S."/>
            <person name="DeMaso C."/>
            <person name="Dhargay N."/>
            <person name="Dooley K."/>
            <person name="Dooley E."/>
            <person name="Doricent M."/>
            <person name="Dorje P."/>
            <person name="Dorjee K."/>
            <person name="Dupes A."/>
            <person name="Elong R."/>
            <person name="Falk J."/>
            <person name="Farina A."/>
            <person name="Faro S."/>
            <person name="Ferguson D."/>
            <person name="Fisher S."/>
            <person name="Foley C.D."/>
            <person name="Franke A."/>
            <person name="Friedrich D."/>
            <person name="Gadbois L."/>
            <person name="Gearin G."/>
            <person name="Gearin C.R."/>
            <person name="Giannoukos G."/>
            <person name="Goode T."/>
            <person name="Graham J."/>
            <person name="Grandbois E."/>
            <person name="Grewal S."/>
            <person name="Gyaltsen K."/>
            <person name="Hafez N."/>
            <person name="Hagos B."/>
            <person name="Hall J."/>
            <person name="Henson C."/>
            <person name="Hollinger A."/>
            <person name="Honan T."/>
            <person name="Huard M.D."/>
            <person name="Hughes L."/>
            <person name="Hurhula B."/>
            <person name="Husby M.E."/>
            <person name="Kamat A."/>
            <person name="Kanga B."/>
            <person name="Kashin S."/>
            <person name="Khazanovich D."/>
            <person name="Kisner P."/>
            <person name="Lance K."/>
            <person name="Lara M."/>
            <person name="Lee W."/>
            <person name="Lennon N."/>
            <person name="Letendre F."/>
            <person name="LeVine R."/>
            <person name="Lipovsky A."/>
            <person name="Liu X."/>
            <person name="Liu J."/>
            <person name="Liu S."/>
            <person name="Lokyitsang T."/>
            <person name="Lokyitsang Y."/>
            <person name="Lubonja R."/>
            <person name="Lui A."/>
            <person name="MacDonald P."/>
            <person name="Magnisalis V."/>
            <person name="Maru K."/>
            <person name="Matthews C."/>
            <person name="McCusker W."/>
            <person name="McDonough S."/>
            <person name="Mehta T."/>
            <person name="Meldrim J."/>
            <person name="Meneus L."/>
            <person name="Mihai O."/>
            <person name="Mihalev A."/>
            <person name="Mihova T."/>
            <person name="Mittelman R."/>
            <person name="Mlenga V."/>
            <person name="Montmayeur A."/>
            <person name="Mulrain L."/>
            <person name="Navidi A."/>
            <person name="Naylor J."/>
            <person name="Negash T."/>
            <person name="Nguyen T."/>
            <person name="Nguyen N."/>
            <person name="Nicol R."/>
            <person name="Norbu C."/>
            <person name="Norbu N."/>
            <person name="Novod N."/>
            <person name="O'Neill B."/>
            <person name="Osman S."/>
            <person name="Markiewicz E."/>
            <person name="Oyono O.L."/>
            <person name="Patti C."/>
            <person name="Phunkhang P."/>
            <person name="Pierre F."/>
            <person name="Priest M."/>
            <person name="Raghuraman S."/>
            <person name="Rege F."/>
            <person name="Reyes R."/>
            <person name="Rise C."/>
            <person name="Rogov P."/>
            <person name="Ross K."/>
            <person name="Ryan E."/>
            <person name="Settipalli S."/>
            <person name="Shea T."/>
            <person name="Sherpa N."/>
            <person name="Shi L."/>
            <person name="Shih D."/>
            <person name="Sparrow T."/>
            <person name="Spaulding J."/>
            <person name="Stalker J."/>
            <person name="Stange-Thomann N."/>
            <person name="Stavropoulos S."/>
            <person name="Stone C."/>
            <person name="Strader C."/>
            <person name="Tesfaye S."/>
            <person name="Thomson T."/>
            <person name="Thoulutsang Y."/>
            <person name="Thoulutsang D."/>
            <person name="Topham K."/>
            <person name="Topping I."/>
            <person name="Tsamla T."/>
            <person name="Vassiliev H."/>
            <person name="Vo A."/>
            <person name="Wangchuk T."/>
            <person name="Wangdi T."/>
            <person name="Weiand M."/>
            <person name="Wilkinson J."/>
            <person name="Wilson A."/>
            <person name="Yadav S."/>
            <person name="Young G."/>
            <person name="Yu Q."/>
            <person name="Zembek L."/>
            <person name="Zhong D."/>
            <person name="Zimmer A."/>
            <person name="Zwirko Z."/>
            <person name="Jaffe D.B."/>
            <person name="Alvarez P."/>
            <person name="Brockman W."/>
            <person name="Butler J."/>
            <person name="Chin C."/>
            <person name="Gnerre S."/>
            <person name="Grabherr M."/>
            <person name="Kleber M."/>
            <person name="Mauceli E."/>
            <person name="MacCallum I."/>
        </authorList>
    </citation>
    <scope>NUCLEOTIDE SEQUENCE [LARGE SCALE GENOMIC DNA]</scope>
    <source>
        <strain evidence="11">Tucson 14024-0371.13</strain>
    </source>
</reference>
<feature type="domain" description="ABC transporter" evidence="9">
    <location>
        <begin position="541"/>
        <end position="773"/>
    </location>
</feature>
<feature type="domain" description="ABC transporter" evidence="9">
    <location>
        <begin position="1368"/>
        <end position="1598"/>
    </location>
</feature>
<evidence type="ECO:0000256" key="4">
    <source>
        <dbReference type="ARBA" id="ARBA00022840"/>
    </source>
</evidence>
<feature type="transmembrane region" description="Helical" evidence="8">
    <location>
        <begin position="1158"/>
        <end position="1183"/>
    </location>
</feature>
<dbReference type="SMART" id="SM00382">
    <property type="entry name" value="AAA"/>
    <property type="match status" value="2"/>
</dbReference>
<dbReference type="InterPro" id="IPR003439">
    <property type="entry name" value="ABC_transporter-like_ATP-bd"/>
</dbReference>
<name>B3N0H3_DROAN</name>
<feature type="transmembrane region" description="Helical" evidence="8">
    <location>
        <begin position="385"/>
        <end position="404"/>
    </location>
</feature>
<dbReference type="CDD" id="cd03263">
    <property type="entry name" value="ABC_subfamily_A"/>
    <property type="match status" value="1"/>
</dbReference>
<dbReference type="HOGENOM" id="CLU_000604_19_1_1"/>
<dbReference type="Gene3D" id="3.40.50.300">
    <property type="entry name" value="P-loop containing nucleotide triphosphate hydrolases"/>
    <property type="match status" value="2"/>
</dbReference>
<dbReference type="GO" id="GO:0005524">
    <property type="term" value="F:ATP binding"/>
    <property type="evidence" value="ECO:0007669"/>
    <property type="project" value="UniProtKB-KW"/>
</dbReference>
<feature type="transmembrane region" description="Helical" evidence="8">
    <location>
        <begin position="911"/>
        <end position="935"/>
    </location>
</feature>
<accession>B3N0H3</accession>
<dbReference type="GO" id="GO:0016887">
    <property type="term" value="F:ATP hydrolysis activity"/>
    <property type="evidence" value="ECO:0007669"/>
    <property type="project" value="InterPro"/>
</dbReference>
<evidence type="ECO:0000259" key="9">
    <source>
        <dbReference type="PROSITE" id="PS50893"/>
    </source>
</evidence>
<dbReference type="GO" id="GO:0140359">
    <property type="term" value="F:ABC-type transporter activity"/>
    <property type="evidence" value="ECO:0007669"/>
    <property type="project" value="InterPro"/>
</dbReference>
<evidence type="ECO:0000256" key="3">
    <source>
        <dbReference type="ARBA" id="ARBA00022741"/>
    </source>
</evidence>
<dbReference type="Proteomes" id="UP000007801">
    <property type="component" value="Unassembled WGS sequence"/>
</dbReference>
<dbReference type="OrthoDB" id="10255969at2759"/>
<dbReference type="InterPro" id="IPR027417">
    <property type="entry name" value="P-loop_NTPase"/>
</dbReference>
<dbReference type="InterPro" id="IPR026082">
    <property type="entry name" value="ABCA"/>
</dbReference>
<evidence type="ECO:0000256" key="8">
    <source>
        <dbReference type="SAM" id="Phobius"/>
    </source>
</evidence>
<dbReference type="SUPFAM" id="SSF52540">
    <property type="entry name" value="P-loop containing nucleoside triphosphate hydrolases"/>
    <property type="match status" value="2"/>
</dbReference>
<dbReference type="KEGG" id="dan:6504394"/>
<feature type="transmembrane region" description="Helical" evidence="8">
    <location>
        <begin position="1281"/>
        <end position="1302"/>
    </location>
</feature>
<proteinExistence type="predicted"/>
<dbReference type="Pfam" id="PF23321">
    <property type="entry name" value="R1_ABCA1"/>
    <property type="match status" value="1"/>
</dbReference>
<dbReference type="EMBL" id="CH902640">
    <property type="protein sequence ID" value="EDV38377.1"/>
    <property type="molecule type" value="Genomic_DNA"/>
</dbReference>
<dbReference type="PANTHER" id="PTHR19229:SF250">
    <property type="entry name" value="ABC TRANSPORTER DOMAIN-CONTAINING PROTEIN-RELATED"/>
    <property type="match status" value="1"/>
</dbReference>
<dbReference type="GO" id="GO:0016020">
    <property type="term" value="C:membrane"/>
    <property type="evidence" value="ECO:0007669"/>
    <property type="project" value="UniProtKB-SubCell"/>
</dbReference>
<dbReference type="PhylomeDB" id="B3N0H3"/>
<keyword evidence="2 8" id="KW-0812">Transmembrane</keyword>
<dbReference type="GO" id="GO:0005319">
    <property type="term" value="F:lipid transporter activity"/>
    <property type="evidence" value="ECO:0007669"/>
    <property type="project" value="TreeGrafter"/>
</dbReference>
<evidence type="ECO:0000256" key="5">
    <source>
        <dbReference type="ARBA" id="ARBA00022989"/>
    </source>
</evidence>
<evidence type="ECO:0000313" key="10">
    <source>
        <dbReference type="EMBL" id="EDV38377.1"/>
    </source>
</evidence>
<comment type="subcellular location">
    <subcellularLocation>
        <location evidence="1">Membrane</location>
        <topology evidence="1">Multi-pass membrane protein</topology>
    </subcellularLocation>
</comment>
<dbReference type="FunCoup" id="B3N0H3">
    <property type="interactions" value="35"/>
</dbReference>
<keyword evidence="10" id="KW-0378">Hydrolase</keyword>